<name>A0A0C5VL87_9GAMM</name>
<evidence type="ECO:0000313" key="3">
    <source>
        <dbReference type="Proteomes" id="UP000032266"/>
    </source>
</evidence>
<sequence length="39" mass="4310">MRFGSVLGSSDSVVPQFRDHIRDGGLRLPLPTWILSVIS</sequence>
<reference evidence="2 3" key="1">
    <citation type="submission" date="2014-01" db="EMBL/GenBank/DDBJ databases">
        <title>Full genme sequencing of cellulolytic bacterium Gynuella sunshinyii YC6258T gen. nov., sp. nov.</title>
        <authorList>
            <person name="Khan H."/>
            <person name="Chung E.J."/>
            <person name="Chung Y.R."/>
        </authorList>
    </citation>
    <scope>NUCLEOTIDE SEQUENCE [LARGE SCALE GENOMIC DNA]</scope>
    <source>
        <strain evidence="2 3">YC6258</strain>
    </source>
</reference>
<dbReference type="Proteomes" id="UP000032266">
    <property type="component" value="Chromosome"/>
</dbReference>
<proteinExistence type="predicted"/>
<accession>A0A0C5VL87</accession>
<organism evidence="2 3">
    <name type="scientific">Gynuella sunshinyii YC6258</name>
    <dbReference type="NCBI Taxonomy" id="1445510"/>
    <lineage>
        <taxon>Bacteria</taxon>
        <taxon>Pseudomonadati</taxon>
        <taxon>Pseudomonadota</taxon>
        <taxon>Gammaproteobacteria</taxon>
        <taxon>Oceanospirillales</taxon>
        <taxon>Saccharospirillaceae</taxon>
        <taxon>Gynuella</taxon>
    </lineage>
</organism>
<dbReference type="KEGG" id="gsn:YC6258_03431"/>
<dbReference type="HOGENOM" id="CLU_3310532_0_0_6"/>
<gene>
    <name evidence="2" type="ORF">YC6258_03431</name>
</gene>
<keyword evidence="3" id="KW-1185">Reference proteome</keyword>
<dbReference type="STRING" id="1445510.YC6258_03431"/>
<protein>
    <submittedName>
        <fullName evidence="2">Putative nucleoside-diphosphate sugar epimerase</fullName>
    </submittedName>
</protein>
<feature type="domain" description="Polysaccharide biosynthesis protein CapD-like" evidence="1">
    <location>
        <begin position="2"/>
        <end position="25"/>
    </location>
</feature>
<dbReference type="Pfam" id="PF02719">
    <property type="entry name" value="Polysacc_synt_2"/>
    <property type="match status" value="1"/>
</dbReference>
<dbReference type="InterPro" id="IPR003869">
    <property type="entry name" value="Polysac_CapD-like"/>
</dbReference>
<evidence type="ECO:0000313" key="2">
    <source>
        <dbReference type="EMBL" id="AJQ95467.1"/>
    </source>
</evidence>
<evidence type="ECO:0000259" key="1">
    <source>
        <dbReference type="Pfam" id="PF02719"/>
    </source>
</evidence>
<dbReference type="AlphaFoldDB" id="A0A0C5VL87"/>
<dbReference type="EMBL" id="CP007142">
    <property type="protein sequence ID" value="AJQ95467.1"/>
    <property type="molecule type" value="Genomic_DNA"/>
</dbReference>